<dbReference type="EMBL" id="LGTO01000007">
    <property type="protein sequence ID" value="KNE18809.1"/>
    <property type="molecule type" value="Genomic_DNA"/>
</dbReference>
<keyword evidence="1" id="KW-0812">Transmembrane</keyword>
<name>A0A0L0QJV2_VIRPA</name>
<keyword evidence="1" id="KW-0472">Membrane</keyword>
<sequence length="83" mass="9602">MNIALILFLLLLFIVALGGTLYVFKQEEKKMKQYETEGDTAKSELQRSMEYETKSLKSNVPILIWIYSVTILIALIAFFVYAF</sequence>
<feature type="transmembrane region" description="Helical" evidence="1">
    <location>
        <begin position="62"/>
        <end position="82"/>
    </location>
</feature>
<evidence type="ECO:0000313" key="2">
    <source>
        <dbReference type="EMBL" id="KNE18809.1"/>
    </source>
</evidence>
<keyword evidence="1" id="KW-1133">Transmembrane helix</keyword>
<reference evidence="3" key="1">
    <citation type="submission" date="2015-07" db="EMBL/GenBank/DDBJ databases">
        <title>Fjat-10053 dsm26.</title>
        <authorList>
            <person name="Liu B."/>
            <person name="Wang J."/>
            <person name="Zhu Y."/>
            <person name="Liu G."/>
            <person name="Chen Q."/>
            <person name="Chen Z."/>
            <person name="Lan J."/>
            <person name="Che J."/>
            <person name="Ge C."/>
            <person name="Shi H."/>
            <person name="Pan Z."/>
            <person name="Liu X."/>
        </authorList>
    </citation>
    <scope>NUCLEOTIDE SEQUENCE [LARGE SCALE GENOMIC DNA]</scope>
    <source>
        <strain evidence="3">DSM 26</strain>
    </source>
</reference>
<dbReference type="PATRIC" id="fig|1473.5.peg.360"/>
<organism evidence="2 3">
    <name type="scientific">Virgibacillus pantothenticus</name>
    <dbReference type="NCBI Taxonomy" id="1473"/>
    <lineage>
        <taxon>Bacteria</taxon>
        <taxon>Bacillati</taxon>
        <taxon>Bacillota</taxon>
        <taxon>Bacilli</taxon>
        <taxon>Bacillales</taxon>
        <taxon>Bacillaceae</taxon>
        <taxon>Virgibacillus</taxon>
    </lineage>
</organism>
<protein>
    <submittedName>
        <fullName evidence="2">Uncharacterized protein</fullName>
    </submittedName>
</protein>
<evidence type="ECO:0000256" key="1">
    <source>
        <dbReference type="SAM" id="Phobius"/>
    </source>
</evidence>
<keyword evidence="3" id="KW-1185">Reference proteome</keyword>
<proteinExistence type="predicted"/>
<dbReference type="GeneID" id="66871776"/>
<dbReference type="OrthoDB" id="2706947at2"/>
<evidence type="ECO:0000313" key="3">
    <source>
        <dbReference type="Proteomes" id="UP000036780"/>
    </source>
</evidence>
<dbReference type="RefSeq" id="WP_050351298.1">
    <property type="nucleotide sequence ID" value="NZ_BOSN01000002.1"/>
</dbReference>
<dbReference type="AlphaFoldDB" id="A0A0L0QJV2"/>
<comment type="caution">
    <text evidence="2">The sequence shown here is derived from an EMBL/GenBank/DDBJ whole genome shotgun (WGS) entry which is preliminary data.</text>
</comment>
<dbReference type="Proteomes" id="UP000036780">
    <property type="component" value="Unassembled WGS sequence"/>
</dbReference>
<accession>A0A0L0QJV2</accession>
<gene>
    <name evidence="2" type="ORF">AFK71_09435</name>
</gene>